<keyword evidence="4" id="KW-0288">FMN</keyword>
<proteinExistence type="predicted"/>
<dbReference type="InterPro" id="IPR012135">
    <property type="entry name" value="Dihydroorotate_DH_1_2"/>
</dbReference>
<dbReference type="Proteomes" id="UP000886335">
    <property type="component" value="Unassembled WGS sequence"/>
</dbReference>
<dbReference type="GO" id="GO:0004152">
    <property type="term" value="F:dihydroorotate dehydrogenase activity"/>
    <property type="evidence" value="ECO:0007669"/>
    <property type="project" value="InterPro"/>
</dbReference>
<keyword evidence="6" id="KW-0560">Oxidoreductase</keyword>
<dbReference type="GO" id="GO:0006207">
    <property type="term" value="P:'de novo' pyrimidine nucleobase biosynthetic process"/>
    <property type="evidence" value="ECO:0007669"/>
    <property type="project" value="TreeGrafter"/>
</dbReference>
<organism evidence="8">
    <name type="scientific">Prosthecochloris aestuarii</name>
    <dbReference type="NCBI Taxonomy" id="1102"/>
    <lineage>
        <taxon>Bacteria</taxon>
        <taxon>Pseudomonadati</taxon>
        <taxon>Chlorobiota</taxon>
        <taxon>Chlorobiia</taxon>
        <taxon>Chlorobiales</taxon>
        <taxon>Chlorobiaceae</taxon>
        <taxon>Prosthecochloris</taxon>
    </lineage>
</organism>
<dbReference type="Pfam" id="PF01180">
    <property type="entry name" value="DHO_dh"/>
    <property type="match status" value="1"/>
</dbReference>
<dbReference type="GO" id="GO:0044205">
    <property type="term" value="P:'de novo' UMP biosynthetic process"/>
    <property type="evidence" value="ECO:0007669"/>
    <property type="project" value="UniProtKB-UniPathway"/>
</dbReference>
<dbReference type="PIRSF" id="PIRSF000164">
    <property type="entry name" value="DHO_oxidase"/>
    <property type="match status" value="1"/>
</dbReference>
<name>A0A831WPG5_PROAE</name>
<dbReference type="UniPathway" id="UPA00070"/>
<dbReference type="NCBIfam" id="NF005741">
    <property type="entry name" value="PRK07565.1"/>
    <property type="match status" value="1"/>
</dbReference>
<evidence type="ECO:0000313" key="8">
    <source>
        <dbReference type="EMBL" id="HED31523.1"/>
    </source>
</evidence>
<evidence type="ECO:0000256" key="3">
    <source>
        <dbReference type="ARBA" id="ARBA00022630"/>
    </source>
</evidence>
<dbReference type="PANTHER" id="PTHR48109:SF3">
    <property type="entry name" value="SLL0744 PROTEIN"/>
    <property type="match status" value="1"/>
</dbReference>
<keyword evidence="3" id="KW-0285">Flavoprotein</keyword>
<dbReference type="GO" id="GO:0005737">
    <property type="term" value="C:cytoplasm"/>
    <property type="evidence" value="ECO:0007669"/>
    <property type="project" value="InterPro"/>
</dbReference>
<gene>
    <name evidence="8" type="ORF">ENN50_07565</name>
</gene>
<protein>
    <submittedName>
        <fullName evidence="8">Dihydroorotate dehydrogenase-like protein</fullName>
    </submittedName>
</protein>
<dbReference type="InterPro" id="IPR013785">
    <property type="entry name" value="Aldolase_TIM"/>
</dbReference>
<comment type="caution">
    <text evidence="8">The sequence shown here is derived from an EMBL/GenBank/DDBJ whole genome shotgun (WGS) entry which is preliminary data.</text>
</comment>
<dbReference type="AlphaFoldDB" id="A0A831WPG5"/>
<dbReference type="SUPFAM" id="SSF51395">
    <property type="entry name" value="FMN-linked oxidoreductases"/>
    <property type="match status" value="1"/>
</dbReference>
<dbReference type="Gene3D" id="3.20.20.70">
    <property type="entry name" value="Aldolase class I"/>
    <property type="match status" value="1"/>
</dbReference>
<comment type="pathway">
    <text evidence="2">Pyrimidine metabolism; UMP biosynthesis via de novo pathway.</text>
</comment>
<dbReference type="InterPro" id="IPR050074">
    <property type="entry name" value="DHO_dehydrogenase"/>
</dbReference>
<evidence type="ECO:0000256" key="6">
    <source>
        <dbReference type="ARBA" id="ARBA00023002"/>
    </source>
</evidence>
<dbReference type="EMBL" id="DSBW01000165">
    <property type="protein sequence ID" value="HED31523.1"/>
    <property type="molecule type" value="Genomic_DNA"/>
</dbReference>
<comment type="cofactor">
    <cofactor evidence="1">
        <name>FMN</name>
        <dbReference type="ChEBI" id="CHEBI:58210"/>
    </cofactor>
</comment>
<evidence type="ECO:0000256" key="1">
    <source>
        <dbReference type="ARBA" id="ARBA00001917"/>
    </source>
</evidence>
<evidence type="ECO:0000259" key="7">
    <source>
        <dbReference type="Pfam" id="PF01180"/>
    </source>
</evidence>
<keyword evidence="5" id="KW-0665">Pyrimidine biosynthesis</keyword>
<dbReference type="PANTHER" id="PTHR48109">
    <property type="entry name" value="DIHYDROOROTATE DEHYDROGENASE (QUINONE), MITOCHONDRIAL-RELATED"/>
    <property type="match status" value="1"/>
</dbReference>
<dbReference type="InterPro" id="IPR005720">
    <property type="entry name" value="Dihydroorotate_DH_cat"/>
</dbReference>
<accession>A0A831WPG5</accession>
<evidence type="ECO:0000256" key="2">
    <source>
        <dbReference type="ARBA" id="ARBA00004725"/>
    </source>
</evidence>
<evidence type="ECO:0000256" key="5">
    <source>
        <dbReference type="ARBA" id="ARBA00022975"/>
    </source>
</evidence>
<sequence length="328" mass="36015">MPDFSTTYMGLKLKTPVIAASSGMTDSVEKVKKLAEAGAGAVVLKSLFEEQIRYESDYSIEENEQLYYFGQAEDYIRDYTRGNELREYLDLISACKDAVDIPVIASLNCVSASGWTSFASQIQRAGADGLELNMFILPSDPNRDSAANEQVYFDIVNRISKDVTLPLAAKISYYSAGLASMVKKLSGTGIRGLVLFNRFFSPDIDIDTFEIKSSNLFSSPEDLSLPLRWVAMLSSMISCDIAASTGIHSGEALVKQLLAGAKAGQIASVLYHQGPGVIGTMLSDLEAYMNRHRFSSLGDIIGKVNLHNADNPAAWERVQFMKYFSDIR</sequence>
<feature type="domain" description="Dihydroorotate dehydrogenase catalytic" evidence="7">
    <location>
        <begin position="6"/>
        <end position="289"/>
    </location>
</feature>
<evidence type="ECO:0000256" key="4">
    <source>
        <dbReference type="ARBA" id="ARBA00022643"/>
    </source>
</evidence>
<reference evidence="8" key="1">
    <citation type="journal article" date="2020" name="mSystems">
        <title>Genome- and Community-Level Interaction Insights into Carbon Utilization and Element Cycling Functions of Hydrothermarchaeota in Hydrothermal Sediment.</title>
        <authorList>
            <person name="Zhou Z."/>
            <person name="Liu Y."/>
            <person name="Xu W."/>
            <person name="Pan J."/>
            <person name="Luo Z.H."/>
            <person name="Li M."/>
        </authorList>
    </citation>
    <scope>NUCLEOTIDE SEQUENCE [LARGE SCALE GENOMIC DNA]</scope>
    <source>
        <strain evidence="8">SpSt-1181</strain>
    </source>
</reference>